<reference evidence="7 8" key="1">
    <citation type="journal article" date="2016" name="Nat. Commun.">
        <title>Thousands of microbial genomes shed light on interconnected biogeochemical processes in an aquifer system.</title>
        <authorList>
            <person name="Anantharaman K."/>
            <person name="Brown C.T."/>
            <person name="Hug L.A."/>
            <person name="Sharon I."/>
            <person name="Castelle C.J."/>
            <person name="Probst A.J."/>
            <person name="Thomas B.C."/>
            <person name="Singh A."/>
            <person name="Wilkins M.J."/>
            <person name="Karaoz U."/>
            <person name="Brodie E.L."/>
            <person name="Williams K.H."/>
            <person name="Hubbard S.S."/>
            <person name="Banfield J.F."/>
        </authorList>
    </citation>
    <scope>NUCLEOTIDE SEQUENCE [LARGE SCALE GENOMIC DNA]</scope>
</reference>
<comment type="caution">
    <text evidence="7">The sequence shown here is derived from an EMBL/GenBank/DDBJ whole genome shotgun (WGS) entry which is preliminary data.</text>
</comment>
<gene>
    <name evidence="7" type="ORF">A2290_03640</name>
</gene>
<feature type="domain" description="FAD dependent oxidoreductase" evidence="6">
    <location>
        <begin position="6"/>
        <end position="363"/>
    </location>
</feature>
<comment type="similarity">
    <text evidence="5">Belongs to the L2HGDH family.</text>
</comment>
<dbReference type="InterPro" id="IPR006076">
    <property type="entry name" value="FAD-dep_OxRdtase"/>
</dbReference>
<keyword evidence="4" id="KW-0560">Oxidoreductase</keyword>
<keyword evidence="2" id="KW-0285">Flavoprotein</keyword>
<evidence type="ECO:0000256" key="4">
    <source>
        <dbReference type="ARBA" id="ARBA00023002"/>
    </source>
</evidence>
<evidence type="ECO:0000256" key="1">
    <source>
        <dbReference type="ARBA" id="ARBA00001974"/>
    </source>
</evidence>
<dbReference type="Pfam" id="PF01266">
    <property type="entry name" value="DAO"/>
    <property type="match status" value="1"/>
</dbReference>
<dbReference type="SUPFAM" id="SSF51905">
    <property type="entry name" value="FAD/NAD(P)-binding domain"/>
    <property type="match status" value="1"/>
</dbReference>
<keyword evidence="3" id="KW-0274">FAD</keyword>
<evidence type="ECO:0000313" key="7">
    <source>
        <dbReference type="EMBL" id="OGC16675.1"/>
    </source>
</evidence>
<evidence type="ECO:0000256" key="5">
    <source>
        <dbReference type="ARBA" id="ARBA00037941"/>
    </source>
</evidence>
<dbReference type="PANTHER" id="PTHR43104:SF4">
    <property type="entry name" value="L-2-HYDROXYGLUTARATE DEHYDROGENASE, MITOCHONDRIAL"/>
    <property type="match status" value="1"/>
</dbReference>
<dbReference type="Gene3D" id="3.30.9.10">
    <property type="entry name" value="D-Amino Acid Oxidase, subunit A, domain 2"/>
    <property type="match status" value="1"/>
</dbReference>
<evidence type="ECO:0000256" key="3">
    <source>
        <dbReference type="ARBA" id="ARBA00022827"/>
    </source>
</evidence>
<evidence type="ECO:0000313" key="8">
    <source>
        <dbReference type="Proteomes" id="UP000177905"/>
    </source>
</evidence>
<sequence length="369" mass="40790">MDKIKVSIIGAGVVGLAIARELSEKICGDIVVFEKNAHFGQEISSRNSEVIHAGIYYPKNSLKSNLCLFGNKLLYEFCKLKGIRHKNCGKIIVSTNEQEAIQIRSIYEKSTSIGVPGLTLLTKDEIFKIEPQVYALNGVFSSTTGIIDSHGLMKILHEEAQNNGTMFAFENEVVKIVKTFEGYIIETLRGEKILSEIVVNAAGLYSDKIAKITGFDVDLLGYRLHYCKGDYFSISRASGMLHHLVYPVPHEKGYGLGVHATLDLEGCVKLGPDATYVDHIYYDVDSSKREAFYKAAKHYLPFLREEQLMPDTSGMRPKLQGLNDGVRDFMIKEETENGFPGFVNLIGIESPGLTACLAIGKHVGGIISL</sequence>
<proteinExistence type="inferred from homology"/>
<dbReference type="Gene3D" id="3.50.50.60">
    <property type="entry name" value="FAD/NAD(P)-binding domain"/>
    <property type="match status" value="1"/>
</dbReference>
<protein>
    <recommendedName>
        <fullName evidence="6">FAD dependent oxidoreductase domain-containing protein</fullName>
    </recommendedName>
</protein>
<evidence type="ECO:0000259" key="6">
    <source>
        <dbReference type="Pfam" id="PF01266"/>
    </source>
</evidence>
<dbReference type="GO" id="GO:0047545">
    <property type="term" value="F:(S)-2-hydroxyglutarate dehydrogenase activity"/>
    <property type="evidence" value="ECO:0007669"/>
    <property type="project" value="TreeGrafter"/>
</dbReference>
<name>A0A1F4S898_UNCSA</name>
<dbReference type="Proteomes" id="UP000177905">
    <property type="component" value="Unassembled WGS sequence"/>
</dbReference>
<dbReference type="PANTHER" id="PTHR43104">
    <property type="entry name" value="L-2-HYDROXYGLUTARATE DEHYDROGENASE, MITOCHONDRIAL"/>
    <property type="match status" value="1"/>
</dbReference>
<evidence type="ECO:0000256" key="2">
    <source>
        <dbReference type="ARBA" id="ARBA00022630"/>
    </source>
</evidence>
<dbReference type="AlphaFoldDB" id="A0A1F4S898"/>
<organism evidence="7 8">
    <name type="scientific">candidate division WOR-1 bacterium RIFOXYB2_FULL_36_35</name>
    <dbReference type="NCBI Taxonomy" id="1802578"/>
    <lineage>
        <taxon>Bacteria</taxon>
        <taxon>Bacillati</taxon>
        <taxon>Saganbacteria</taxon>
    </lineage>
</organism>
<dbReference type="EMBL" id="MEUA01000005">
    <property type="protein sequence ID" value="OGC16675.1"/>
    <property type="molecule type" value="Genomic_DNA"/>
</dbReference>
<dbReference type="InterPro" id="IPR036188">
    <property type="entry name" value="FAD/NAD-bd_sf"/>
</dbReference>
<comment type="cofactor">
    <cofactor evidence="1">
        <name>FAD</name>
        <dbReference type="ChEBI" id="CHEBI:57692"/>
    </cofactor>
</comment>
<accession>A0A1F4S898</accession>